<gene>
    <name evidence="1" type="ORF">HMPREF1534_03276</name>
</gene>
<dbReference type="Proteomes" id="UP000017831">
    <property type="component" value="Unassembled WGS sequence"/>
</dbReference>
<name>U6R9C0_9BACT</name>
<dbReference type="EMBL" id="AQHY01000039">
    <property type="protein sequence ID" value="EOA52627.1"/>
    <property type="molecule type" value="Genomic_DNA"/>
</dbReference>
<keyword evidence="2" id="KW-1185">Reference proteome</keyword>
<reference evidence="1 2" key="1">
    <citation type="submission" date="2013-04" db="EMBL/GenBank/DDBJ databases">
        <title>The Genome Sequence of Bacteroides massiliensis DSM 17679.</title>
        <authorList>
            <consortium name="The Broad Institute Genomics Platform"/>
            <person name="Earl A."/>
            <person name="Ward D."/>
            <person name="Feldgarden M."/>
            <person name="Gevers D."/>
            <person name="Martens E."/>
            <person name="Fenner L."/>
            <person name="Roux V."/>
            <person name="Mallet M.N."/>
            <person name="Raoult D."/>
            <person name="Walker B."/>
            <person name="Young S."/>
            <person name="Zeng Q."/>
            <person name="Gargeya S."/>
            <person name="Fitzgerald M."/>
            <person name="Haas B."/>
            <person name="Abouelleil A."/>
            <person name="Allen A.W."/>
            <person name="Alvarado L."/>
            <person name="Arachchi H.M."/>
            <person name="Berlin A.M."/>
            <person name="Chapman S.B."/>
            <person name="Gainer-Dewar J."/>
            <person name="Goldberg J."/>
            <person name="Griggs A."/>
            <person name="Gujja S."/>
            <person name="Hansen M."/>
            <person name="Howarth C."/>
            <person name="Imamovic A."/>
            <person name="Ireland A."/>
            <person name="Larimer J."/>
            <person name="McCowan C."/>
            <person name="Murphy C."/>
            <person name="Pearson M."/>
            <person name="Poon T.W."/>
            <person name="Priest M."/>
            <person name="Roberts A."/>
            <person name="Saif S."/>
            <person name="Shea T."/>
            <person name="Sisk P."/>
            <person name="Sykes S."/>
            <person name="Wortman J."/>
            <person name="Nusbaum C."/>
            <person name="Birren B."/>
        </authorList>
    </citation>
    <scope>NUCLEOTIDE SEQUENCE [LARGE SCALE GENOMIC DNA]</scope>
    <source>
        <strain evidence="2">B84634 / Timone 84634 / DSM 17679 / JCM 13223</strain>
    </source>
</reference>
<protein>
    <submittedName>
        <fullName evidence="1">Uncharacterized protein</fullName>
    </submittedName>
</protein>
<accession>U6R9C0</accession>
<dbReference type="AlphaFoldDB" id="U6R9C0"/>
<evidence type="ECO:0000313" key="2">
    <source>
        <dbReference type="Proteomes" id="UP000017831"/>
    </source>
</evidence>
<dbReference type="HOGENOM" id="CLU_3372027_0_0_10"/>
<proteinExistence type="predicted"/>
<evidence type="ECO:0000313" key="1">
    <source>
        <dbReference type="EMBL" id="EOA52627.1"/>
    </source>
</evidence>
<comment type="caution">
    <text evidence="1">The sequence shown here is derived from an EMBL/GenBank/DDBJ whole genome shotgun (WGS) entry which is preliminary data.</text>
</comment>
<sequence length="34" mass="4192">MKAMYDKLKSLRWYIIYNWSVKAAFEWFLMGDGE</sequence>
<organism evidence="1 2">
    <name type="scientific">Phocaeicola massiliensis B84634 = Timone 84634 = DSM 17679 = JCM 13223</name>
    <dbReference type="NCBI Taxonomy" id="1121098"/>
    <lineage>
        <taxon>Bacteria</taxon>
        <taxon>Pseudomonadati</taxon>
        <taxon>Bacteroidota</taxon>
        <taxon>Bacteroidia</taxon>
        <taxon>Bacteroidales</taxon>
        <taxon>Bacteroidaceae</taxon>
        <taxon>Phocaeicola</taxon>
    </lineage>
</organism>